<protein>
    <submittedName>
        <fullName evidence="4">Metal-dependent phosphohydrolase (HD superfamily)</fullName>
    </submittedName>
</protein>
<dbReference type="STRING" id="452637.Oter_3522"/>
<dbReference type="PANTHER" id="PTHR11845">
    <property type="entry name" value="5'-DEOXYNUCLEOTIDASE HDDC2"/>
    <property type="match status" value="1"/>
</dbReference>
<dbReference type="PANTHER" id="PTHR11845:SF13">
    <property type="entry name" value="5'-DEOXYNUCLEOTIDASE HDDC2"/>
    <property type="match status" value="1"/>
</dbReference>
<dbReference type="OrthoDB" id="9796032at2"/>
<dbReference type="GO" id="GO:0002953">
    <property type="term" value="F:5'-deoxynucleotidase activity"/>
    <property type="evidence" value="ECO:0007669"/>
    <property type="project" value="InterPro"/>
</dbReference>
<dbReference type="InterPro" id="IPR039356">
    <property type="entry name" value="YfbR/HDDC2"/>
</dbReference>
<evidence type="ECO:0000313" key="4">
    <source>
        <dbReference type="EMBL" id="ACB76799.1"/>
    </source>
</evidence>
<dbReference type="SUPFAM" id="SSF109604">
    <property type="entry name" value="HD-domain/PDEase-like"/>
    <property type="match status" value="1"/>
</dbReference>
<gene>
    <name evidence="4" type="ordered locus">Oter_3522</name>
</gene>
<dbReference type="eggNOG" id="COG1896">
    <property type="taxonomic scope" value="Bacteria"/>
</dbReference>
<feature type="domain" description="HD" evidence="3">
    <location>
        <begin position="30"/>
        <end position="194"/>
    </location>
</feature>
<evidence type="ECO:0000313" key="5">
    <source>
        <dbReference type="Proteomes" id="UP000007013"/>
    </source>
</evidence>
<dbReference type="GO" id="GO:0005737">
    <property type="term" value="C:cytoplasm"/>
    <property type="evidence" value="ECO:0007669"/>
    <property type="project" value="TreeGrafter"/>
</dbReference>
<keyword evidence="5" id="KW-1185">Reference proteome</keyword>
<evidence type="ECO:0000259" key="3">
    <source>
        <dbReference type="Pfam" id="PF13023"/>
    </source>
</evidence>
<keyword evidence="2 4" id="KW-0378">Hydrolase</keyword>
<organism evidence="4 5">
    <name type="scientific">Opitutus terrae (strain DSM 11246 / JCM 15787 / PB90-1)</name>
    <dbReference type="NCBI Taxonomy" id="452637"/>
    <lineage>
        <taxon>Bacteria</taxon>
        <taxon>Pseudomonadati</taxon>
        <taxon>Verrucomicrobiota</taxon>
        <taxon>Opitutia</taxon>
        <taxon>Opitutales</taxon>
        <taxon>Opitutaceae</taxon>
        <taxon>Opitutus</taxon>
    </lineage>
</organism>
<evidence type="ECO:0000256" key="2">
    <source>
        <dbReference type="ARBA" id="ARBA00022801"/>
    </source>
</evidence>
<dbReference type="EMBL" id="CP001032">
    <property type="protein sequence ID" value="ACB76799.1"/>
    <property type="molecule type" value="Genomic_DNA"/>
</dbReference>
<keyword evidence="1" id="KW-0479">Metal-binding</keyword>
<dbReference type="Proteomes" id="UP000007013">
    <property type="component" value="Chromosome"/>
</dbReference>
<dbReference type="AlphaFoldDB" id="B1ZVD2"/>
<accession>B1ZVD2</accession>
<proteinExistence type="predicted"/>
<dbReference type="GO" id="GO:0046872">
    <property type="term" value="F:metal ion binding"/>
    <property type="evidence" value="ECO:0007669"/>
    <property type="project" value="UniProtKB-KW"/>
</dbReference>
<dbReference type="HOGENOM" id="CLU_039453_5_1_0"/>
<evidence type="ECO:0000256" key="1">
    <source>
        <dbReference type="ARBA" id="ARBA00022723"/>
    </source>
</evidence>
<reference evidence="4 5" key="1">
    <citation type="journal article" date="2011" name="J. Bacteriol.">
        <title>Genome sequence of the verrucomicrobium Opitutus terrae PB90-1, an abundant inhabitant of rice paddy soil ecosystems.</title>
        <authorList>
            <person name="van Passel M.W."/>
            <person name="Kant R."/>
            <person name="Palva A."/>
            <person name="Copeland A."/>
            <person name="Lucas S."/>
            <person name="Lapidus A."/>
            <person name="Glavina del Rio T."/>
            <person name="Pitluck S."/>
            <person name="Goltsman E."/>
            <person name="Clum A."/>
            <person name="Sun H."/>
            <person name="Schmutz J."/>
            <person name="Larimer F.W."/>
            <person name="Land M.L."/>
            <person name="Hauser L."/>
            <person name="Kyrpides N."/>
            <person name="Mikhailova N."/>
            <person name="Richardson P.P."/>
            <person name="Janssen P.H."/>
            <person name="de Vos W.M."/>
            <person name="Smidt H."/>
        </authorList>
    </citation>
    <scope>NUCLEOTIDE SEQUENCE [LARGE SCALE GENOMIC DNA]</scope>
    <source>
        <strain evidence="5">DSM 11246 / JCM 15787 / PB90-1</strain>
    </source>
</reference>
<dbReference type="KEGG" id="ote:Oter_3522"/>
<dbReference type="InterPro" id="IPR006674">
    <property type="entry name" value="HD_domain"/>
</dbReference>
<sequence>MSSPVGPSAPSNLSAAAARLARQIEFIVEVDKLKDIFRQTVTTQTRRAENDAEHSWHLCLCVIVLAEHANCGAALDVLRVLKMVIVHDLVEIDAGDTFAYDTAGMAHQHEREAIAAERIFGLLPPDQAREFRGLWDEFEARETPEAKFAAAVDRFQPMLLNCRTQGAAWNRHGITQDRVIARNQHIAAGCSELWTYAERMVQAAVDAGHLQPKPAA</sequence>
<dbReference type="RefSeq" id="WP_012376328.1">
    <property type="nucleotide sequence ID" value="NC_010571.1"/>
</dbReference>
<name>B1ZVD2_OPITP</name>
<dbReference type="Pfam" id="PF13023">
    <property type="entry name" value="HD_3"/>
    <property type="match status" value="1"/>
</dbReference>
<dbReference type="Gene3D" id="1.10.3210.10">
    <property type="entry name" value="Hypothetical protein af1432"/>
    <property type="match status" value="1"/>
</dbReference>